<keyword evidence="3" id="KW-1185">Reference proteome</keyword>
<dbReference type="eggNOG" id="COG0507">
    <property type="taxonomic scope" value="Bacteria"/>
</dbReference>
<dbReference type="InterPro" id="IPR027785">
    <property type="entry name" value="UvrD-like_helicase_C"/>
</dbReference>
<evidence type="ECO:0000313" key="3">
    <source>
        <dbReference type="Proteomes" id="UP000004394"/>
    </source>
</evidence>
<comment type="caution">
    <text evidence="2">The sequence shown here is derived from an EMBL/GenBank/DDBJ whole genome shotgun (WGS) entry which is preliminary data.</text>
</comment>
<dbReference type="HOGENOM" id="CLU_017039_0_0_10"/>
<evidence type="ECO:0000313" key="2">
    <source>
        <dbReference type="EMBL" id="EFM01050.1"/>
    </source>
</evidence>
<dbReference type="STRING" id="862515.HMPREF0658_2057"/>
<reference evidence="2" key="1">
    <citation type="submission" date="2010-07" db="EMBL/GenBank/DDBJ databases">
        <authorList>
            <person name="Muzny D."/>
            <person name="Qin X."/>
            <person name="Deng J."/>
            <person name="Jiang H."/>
            <person name="Liu Y."/>
            <person name="Qu J."/>
            <person name="Song X.-Z."/>
            <person name="Zhang L."/>
            <person name="Thornton R."/>
            <person name="Coyle M."/>
            <person name="Francisco L."/>
            <person name="Jackson L."/>
            <person name="Javaid M."/>
            <person name="Korchina V."/>
            <person name="Kovar C."/>
            <person name="Mata R."/>
            <person name="Mathew T."/>
            <person name="Ngo R."/>
            <person name="Nguyen L."/>
            <person name="Nguyen N."/>
            <person name="Okwuonu G."/>
            <person name="Ongeri F."/>
            <person name="Pham C."/>
            <person name="Simmons D."/>
            <person name="Wilczek-Boney K."/>
            <person name="Hale W."/>
            <person name="Jakkamsetti A."/>
            <person name="Pham P."/>
            <person name="Ruth R."/>
            <person name="San Lucas F."/>
            <person name="Warren J."/>
            <person name="Zhang J."/>
            <person name="Zhao Z."/>
            <person name="Zhou C."/>
            <person name="Zhu D."/>
            <person name="Lee S."/>
            <person name="Bess C."/>
            <person name="Blankenburg K."/>
            <person name="Forbes L."/>
            <person name="Fu Q."/>
            <person name="Gubbala S."/>
            <person name="Hirani K."/>
            <person name="Jayaseelan J.C."/>
            <person name="Lara F."/>
            <person name="Munidasa M."/>
            <person name="Palculict T."/>
            <person name="Patil S."/>
            <person name="Pu L.-L."/>
            <person name="Saada N."/>
            <person name="Tang L."/>
            <person name="Weissenberger G."/>
            <person name="Zhu Y."/>
            <person name="Hemphill L."/>
            <person name="Shang Y."/>
            <person name="Youmans B."/>
            <person name="Ayvaz T."/>
            <person name="Ross M."/>
            <person name="Santibanez J."/>
            <person name="Aqrawi P."/>
            <person name="Gross S."/>
            <person name="Joshi V."/>
            <person name="Fowler G."/>
            <person name="Nazareth L."/>
            <person name="Reid J."/>
            <person name="Worley K."/>
            <person name="Petrosino J."/>
            <person name="Highlander S."/>
            <person name="Gibbs R."/>
        </authorList>
    </citation>
    <scope>NUCLEOTIDE SEQUENCE [LARGE SCALE GENOMIC DNA]</scope>
    <source>
        <strain evidence="2">DSM 16973</strain>
    </source>
</reference>
<dbReference type="CDD" id="cd18809">
    <property type="entry name" value="SF1_C_RecD"/>
    <property type="match status" value="1"/>
</dbReference>
<dbReference type="CDD" id="cd17933">
    <property type="entry name" value="DEXSc_RecD-like"/>
    <property type="match status" value="1"/>
</dbReference>
<dbReference type="InterPro" id="IPR027417">
    <property type="entry name" value="P-loop_NTPase"/>
</dbReference>
<evidence type="ECO:0000259" key="1">
    <source>
        <dbReference type="Pfam" id="PF13538"/>
    </source>
</evidence>
<dbReference type="Proteomes" id="UP000004394">
    <property type="component" value="Unassembled WGS sequence"/>
</dbReference>
<dbReference type="EMBL" id="AEEI01000056">
    <property type="protein sequence ID" value="EFM01050.1"/>
    <property type="molecule type" value="Genomic_DNA"/>
</dbReference>
<organism evidence="2 3">
    <name type="scientific">Hoylesella marshii DSM 16973 = JCM 13450</name>
    <dbReference type="NCBI Taxonomy" id="862515"/>
    <lineage>
        <taxon>Bacteria</taxon>
        <taxon>Pseudomonadati</taxon>
        <taxon>Bacteroidota</taxon>
        <taxon>Bacteroidia</taxon>
        <taxon>Bacteroidales</taxon>
        <taxon>Prevotellaceae</taxon>
        <taxon>Hoylesella</taxon>
    </lineage>
</organism>
<feature type="domain" description="UvrD-like helicase C-terminal" evidence="1">
    <location>
        <begin position="468"/>
        <end position="519"/>
    </location>
</feature>
<accession>E0NV52</accession>
<dbReference type="Pfam" id="PF13538">
    <property type="entry name" value="UvrD_C_2"/>
    <property type="match status" value="1"/>
</dbReference>
<proteinExistence type="predicted"/>
<name>E0NV52_9BACT</name>
<dbReference type="Gene3D" id="3.40.50.300">
    <property type="entry name" value="P-loop containing nucleotide triphosphate hydrolases"/>
    <property type="match status" value="2"/>
</dbReference>
<dbReference type="SUPFAM" id="SSF52540">
    <property type="entry name" value="P-loop containing nucleoside triphosphate hydrolases"/>
    <property type="match status" value="1"/>
</dbReference>
<dbReference type="Pfam" id="PF13604">
    <property type="entry name" value="AAA_30"/>
    <property type="match status" value="1"/>
</dbReference>
<dbReference type="BioCyc" id="PMAR862515-HMP:GMOO-2087-MONOMER"/>
<sequence length="531" mass="60294">MVLLHSAIIHLQLLNLASAYISMGYICLYKIVFLILQRQTYNHSFIIATDDTRNMMADELIFRIRQELGFAPTEGQDAAIYTFAQFFTDRTDRPMMLLRGSAGTGKTSLAAAIVRALVTLKQKTVLLAPTGRAAKVFALNSGHAAFTIHRKIYRQRTFGSEMADFRLNDNLHTDTLFMVDEASMVANDGAGGRVFGSGRLLDDLVAFVYAGRNCRLLLIGDRAQLPPVGEERSPALDTNFMQGYGATVYDYDLDEVLRQAAESGILFNATSIRRLLTRDAHTQLPFIRLQGFADICRVPGDELIETLASSFAEVGIDETMVITRSNKRANIYNQGIRNSVLGCEEELTTGDVVMVVKNNYYWTEREKSPIPFIANGDRAIVQQVRHEREVYGFRFADVWLRFPDYDNYELSTTVVLDSLRTEAPALTPAQNEALYLRVMEDYSDLSRKADRMQHLRQDEHYNAIQVKYGYAVTCHKAQGGQWAHIYLDQGYMTEEMLTPDYIHWLYTAFTRATERLFLVNWPTNQCDVDED</sequence>
<dbReference type="AlphaFoldDB" id="E0NV52"/>
<protein>
    <recommendedName>
        <fullName evidence="1">UvrD-like helicase C-terminal domain-containing protein</fullName>
    </recommendedName>
</protein>
<gene>
    <name evidence="2" type="ORF">HMPREF0658_2057</name>
</gene>